<dbReference type="KEGG" id="cme:CYME_CME130C"/>
<dbReference type="Gene3D" id="3.40.50.12780">
    <property type="entry name" value="N-terminal domain of ligase-like"/>
    <property type="match status" value="1"/>
</dbReference>
<dbReference type="RefSeq" id="XP_005535633.1">
    <property type="nucleotide sequence ID" value="XM_005535576.1"/>
</dbReference>
<proteinExistence type="predicted"/>
<dbReference type="InterPro" id="IPR042099">
    <property type="entry name" value="ANL_N_sf"/>
</dbReference>
<dbReference type="GeneID" id="16992782"/>
<dbReference type="Gramene" id="CME130CT">
    <property type="protein sequence ID" value="CME130CT"/>
    <property type="gene ID" value="CME130C"/>
</dbReference>
<reference evidence="2 3" key="2">
    <citation type="journal article" date="2007" name="BMC Biol.">
        <title>A 100%-complete sequence reveals unusually simple genomic features in the hot-spring red alga Cyanidioschyzon merolae.</title>
        <authorList>
            <person name="Nozaki H."/>
            <person name="Takano H."/>
            <person name="Misumi O."/>
            <person name="Terasawa K."/>
            <person name="Matsuzaki M."/>
            <person name="Maruyama S."/>
            <person name="Nishida K."/>
            <person name="Yagisawa F."/>
            <person name="Yoshida Y."/>
            <person name="Fujiwara T."/>
            <person name="Takio S."/>
            <person name="Tamura K."/>
            <person name="Chung S.J."/>
            <person name="Nakamura S."/>
            <person name="Kuroiwa H."/>
            <person name="Tanaka K."/>
            <person name="Sato N."/>
            <person name="Kuroiwa T."/>
        </authorList>
    </citation>
    <scope>NUCLEOTIDE SEQUENCE [LARGE SCALE GENOMIC DNA]</scope>
    <source>
        <strain evidence="2 3">10D</strain>
    </source>
</reference>
<evidence type="ECO:0000313" key="3">
    <source>
        <dbReference type="Proteomes" id="UP000007014"/>
    </source>
</evidence>
<evidence type="ECO:0000259" key="1">
    <source>
        <dbReference type="Pfam" id="PF00501"/>
    </source>
</evidence>
<accession>M1VAX9</accession>
<dbReference type="STRING" id="280699.M1VAX9"/>
<evidence type="ECO:0000313" key="2">
    <source>
        <dbReference type="EMBL" id="BAM79347.1"/>
    </source>
</evidence>
<dbReference type="OrthoDB" id="10430179at2759"/>
<dbReference type="InterPro" id="IPR000873">
    <property type="entry name" value="AMP-dep_synth/lig_dom"/>
</dbReference>
<protein>
    <recommendedName>
        <fullName evidence="1">AMP-dependent synthetase/ligase domain-containing protein</fullName>
    </recommendedName>
</protein>
<dbReference type="EMBL" id="AP006487">
    <property type="protein sequence ID" value="BAM79347.1"/>
    <property type="molecule type" value="Genomic_DNA"/>
</dbReference>
<keyword evidence="3" id="KW-1185">Reference proteome</keyword>
<gene>
    <name evidence="2" type="ORF">CYME_CME130C</name>
</gene>
<dbReference type="Pfam" id="PF00501">
    <property type="entry name" value="AMP-binding"/>
    <property type="match status" value="1"/>
</dbReference>
<dbReference type="HOGENOM" id="CLU_641529_0_0_1"/>
<dbReference type="OMA" id="NAKERPH"/>
<dbReference type="AlphaFoldDB" id="M1VAX9"/>
<organism evidence="2 3">
    <name type="scientific">Cyanidioschyzon merolae (strain NIES-3377 / 10D)</name>
    <name type="common">Unicellular red alga</name>
    <dbReference type="NCBI Taxonomy" id="280699"/>
    <lineage>
        <taxon>Eukaryota</taxon>
        <taxon>Rhodophyta</taxon>
        <taxon>Bangiophyceae</taxon>
        <taxon>Cyanidiales</taxon>
        <taxon>Cyanidiaceae</taxon>
        <taxon>Cyanidioschyzon</taxon>
    </lineage>
</organism>
<feature type="domain" description="AMP-dependent synthetase/ligase" evidence="1">
    <location>
        <begin position="48"/>
        <end position="129"/>
    </location>
</feature>
<name>M1VAX9_CYAM1</name>
<dbReference type="SUPFAM" id="SSF56801">
    <property type="entry name" value="Acetyl-CoA synthetase-like"/>
    <property type="match status" value="1"/>
</dbReference>
<reference evidence="2 3" key="1">
    <citation type="journal article" date="2004" name="Nature">
        <title>Genome sequence of the ultrasmall unicellular red alga Cyanidioschyzon merolae 10D.</title>
        <authorList>
            <person name="Matsuzaki M."/>
            <person name="Misumi O."/>
            <person name="Shin-i T."/>
            <person name="Maruyama S."/>
            <person name="Takahara M."/>
            <person name="Miyagishima S."/>
            <person name="Mori T."/>
            <person name="Nishida K."/>
            <person name="Yagisawa F."/>
            <person name="Nishida K."/>
            <person name="Yoshida Y."/>
            <person name="Nishimura Y."/>
            <person name="Nakao S."/>
            <person name="Kobayashi T."/>
            <person name="Momoyama Y."/>
            <person name="Higashiyama T."/>
            <person name="Minoda A."/>
            <person name="Sano M."/>
            <person name="Nomoto H."/>
            <person name="Oishi K."/>
            <person name="Hayashi H."/>
            <person name="Ohta F."/>
            <person name="Nishizaka S."/>
            <person name="Haga S."/>
            <person name="Miura S."/>
            <person name="Morishita T."/>
            <person name="Kabeya Y."/>
            <person name="Terasawa K."/>
            <person name="Suzuki Y."/>
            <person name="Ishii Y."/>
            <person name="Asakawa S."/>
            <person name="Takano H."/>
            <person name="Ohta N."/>
            <person name="Kuroiwa H."/>
            <person name="Tanaka K."/>
            <person name="Shimizu N."/>
            <person name="Sugano S."/>
            <person name="Sato N."/>
            <person name="Nozaki H."/>
            <person name="Ogasawara N."/>
            <person name="Kohara Y."/>
            <person name="Kuroiwa T."/>
        </authorList>
    </citation>
    <scope>NUCLEOTIDE SEQUENCE [LARGE SCALE GENOMIC DNA]</scope>
    <source>
        <strain evidence="2 3">10D</strain>
    </source>
</reference>
<sequence>MLLRKVFLRVEYDLFKRNGTCRALHARAAATVHAPAGERDERVYAYLARAAEGNPFKDALRILQTTRGEPLTLTTSQLNRHVRALAAGLRGELGLLPGDRIASWLPSGSAEFIILALASAASGLELVSLPPPRRILRTSSPLPPKDDTNTSAQDGVVDDITLERALRMLQKYPPRGLICWHDYEVIPRAVAARMPSPERVAPAGSTLSSVLYDNLDVPVQLVRALFLAPPTAAAERSPVTCDSAGLAGFTPLTGHTIRPQPALVPQQLEFVAHTGPENLRTLLRYRNMLVYDADPHPLEDNLKHSHEKLGTFIFCEPEAGQDGSTGHFGAGKDCYVHLDEMAILKHAQTLAQKLGGMHADHGDVAHGRVVLSPRNRERAHRVMITGLFAALTNGTLAIVPSYDANAELGSSIAEKQGGTLLVHELSQS</sequence>
<dbReference type="Proteomes" id="UP000007014">
    <property type="component" value="Chromosome 5"/>
</dbReference>